<feature type="transmembrane region" description="Helical" evidence="1">
    <location>
        <begin position="85"/>
        <end position="105"/>
    </location>
</feature>
<keyword evidence="1" id="KW-0472">Membrane</keyword>
<feature type="transmembrane region" description="Helical" evidence="1">
    <location>
        <begin position="63"/>
        <end position="79"/>
    </location>
</feature>
<keyword evidence="3" id="KW-1185">Reference proteome</keyword>
<evidence type="ECO:0000256" key="1">
    <source>
        <dbReference type="SAM" id="Phobius"/>
    </source>
</evidence>
<dbReference type="Proteomes" id="UP001149140">
    <property type="component" value="Unassembled WGS sequence"/>
</dbReference>
<proteinExistence type="predicted"/>
<gene>
    <name evidence="2" type="ORF">OM076_40680</name>
</gene>
<protein>
    <submittedName>
        <fullName evidence="2">Uncharacterized protein</fullName>
    </submittedName>
</protein>
<name>A0A9X3SB64_9ACTN</name>
<comment type="caution">
    <text evidence="2">The sequence shown here is derived from an EMBL/GenBank/DDBJ whole genome shotgun (WGS) entry which is preliminary data.</text>
</comment>
<keyword evidence="1" id="KW-0812">Transmembrane</keyword>
<dbReference type="RefSeq" id="WP_270045906.1">
    <property type="nucleotide sequence ID" value="NZ_JAPDOD010000071.1"/>
</dbReference>
<evidence type="ECO:0000313" key="2">
    <source>
        <dbReference type="EMBL" id="MDA0166648.1"/>
    </source>
</evidence>
<reference evidence="2" key="1">
    <citation type="submission" date="2022-10" db="EMBL/GenBank/DDBJ databases">
        <title>The WGS of Solirubrobacter ginsenosidimutans DSM 21036.</title>
        <authorList>
            <person name="Jiang Z."/>
        </authorList>
    </citation>
    <scope>NUCLEOTIDE SEQUENCE</scope>
    <source>
        <strain evidence="2">DSM 21036</strain>
    </source>
</reference>
<dbReference type="AlphaFoldDB" id="A0A9X3SB64"/>
<accession>A0A9X3SB64</accession>
<keyword evidence="1" id="KW-1133">Transmembrane helix</keyword>
<dbReference type="EMBL" id="JAPDOD010000071">
    <property type="protein sequence ID" value="MDA0166648.1"/>
    <property type="molecule type" value="Genomic_DNA"/>
</dbReference>
<organism evidence="2 3">
    <name type="scientific">Solirubrobacter ginsenosidimutans</name>
    <dbReference type="NCBI Taxonomy" id="490573"/>
    <lineage>
        <taxon>Bacteria</taxon>
        <taxon>Bacillati</taxon>
        <taxon>Actinomycetota</taxon>
        <taxon>Thermoleophilia</taxon>
        <taxon>Solirubrobacterales</taxon>
        <taxon>Solirubrobacteraceae</taxon>
        <taxon>Solirubrobacter</taxon>
    </lineage>
</organism>
<feature type="transmembrane region" description="Helical" evidence="1">
    <location>
        <begin position="37"/>
        <end position="56"/>
    </location>
</feature>
<evidence type="ECO:0000313" key="3">
    <source>
        <dbReference type="Proteomes" id="UP001149140"/>
    </source>
</evidence>
<sequence length="128" mass="12353">MTARGVIGSLLGFTLAGVVLAVLLGRALPDDWGTSAFVAVGLVGAFAAGAAGGLAGGWFGTPAGAIGGAALGALLLIAAQPQADLVTLLSLLAVVGGAAATALTFSGRSSARRRRGSRRGSARSPLRA</sequence>